<dbReference type="RefSeq" id="WP_154433883.1">
    <property type="nucleotide sequence ID" value="NZ_VUNC01000002.1"/>
</dbReference>
<sequence length="506" mass="53806">MPRPRFSEMLVSRRRQLGLSVTQASKVLRLKEQVLIAFEEGDFQHMPKSGYAQGMLSSYARYLGLNSRQVVNQFTSDLYDYEHGGRRGRSVPGTQVPREADSYEVPGRSRPVTPYRGPRGLLPTSGGYAGDVSSFATTSSPRPKGQASPLVDYRRSYSERSVPPGGRRYTSREVPSSGSAGAARQRYRGQTPRGGSPRRSGEELPHRGSDRVTTRRVRPSDYQDDMRYGEASPYEAASTASGRVSSRNIASTERPNVRRRGQQSGREQLRDRGRRRRPRHGGVLGAIESFFSDPARAMVTLALAAVLIITLVIIGSVRSCMSSGDTSTKTVSVASASSSDSSSSDSNDSKIAAAKEAAAAAAAAKAQQDAEAANTETDVKVSVSDGGVSWVEIVCDGTSEVAEQVTGPWEKTYVVTDSITIQVSDPSVVTVTKNGTQQKFDSKTSGIGSITIQGTQVTATDASSTDSANGATATTTTDATTDGSAQTTTDTITSTDASSTDASSSN</sequence>
<reference evidence="3 4" key="1">
    <citation type="submission" date="2019-08" db="EMBL/GenBank/DDBJ databases">
        <title>In-depth cultivation of the pig gut microbiome towards novel bacterial diversity and tailored functional studies.</title>
        <authorList>
            <person name="Wylensek D."/>
            <person name="Hitch T.C.A."/>
            <person name="Clavel T."/>
        </authorList>
    </citation>
    <scope>NUCLEOTIDE SEQUENCE [LARGE SCALE GENOMIC DNA]</scope>
    <source>
        <strain evidence="3 4">CA-Schmier-601-WT-1</strain>
    </source>
</reference>
<dbReference type="InterPro" id="IPR050400">
    <property type="entry name" value="Bact_Cytoskel_RodZ"/>
</dbReference>
<keyword evidence="4" id="KW-1185">Reference proteome</keyword>
<accession>A0A6N7XPV0</accession>
<evidence type="ECO:0000313" key="4">
    <source>
        <dbReference type="Proteomes" id="UP000469325"/>
    </source>
</evidence>
<feature type="compositionally biased region" description="Basic and acidic residues" evidence="1">
    <location>
        <begin position="199"/>
        <end position="228"/>
    </location>
</feature>
<dbReference type="InterPro" id="IPR010982">
    <property type="entry name" value="Lambda_DNA-bd_dom_sf"/>
</dbReference>
<evidence type="ECO:0000256" key="1">
    <source>
        <dbReference type="SAM" id="MobiDB-lite"/>
    </source>
</evidence>
<feature type="compositionally biased region" description="Low complexity" evidence="1">
    <location>
        <begin position="458"/>
        <end position="506"/>
    </location>
</feature>
<dbReference type="AlphaFoldDB" id="A0A6N7XPV0"/>
<keyword evidence="2" id="KW-0472">Membrane</keyword>
<proteinExistence type="predicted"/>
<comment type="caution">
    <text evidence="3">The sequence shown here is derived from an EMBL/GenBank/DDBJ whole genome shotgun (WGS) entry which is preliminary data.</text>
</comment>
<evidence type="ECO:0000313" key="3">
    <source>
        <dbReference type="EMBL" id="MST72095.1"/>
    </source>
</evidence>
<feature type="compositionally biased region" description="Polar residues" evidence="1">
    <location>
        <begin position="238"/>
        <end position="254"/>
    </location>
</feature>
<evidence type="ECO:0000256" key="2">
    <source>
        <dbReference type="SAM" id="Phobius"/>
    </source>
</evidence>
<dbReference type="Proteomes" id="UP000469325">
    <property type="component" value="Unassembled WGS sequence"/>
</dbReference>
<dbReference type="GO" id="GO:0003677">
    <property type="term" value="F:DNA binding"/>
    <property type="evidence" value="ECO:0007669"/>
    <property type="project" value="InterPro"/>
</dbReference>
<protein>
    <submittedName>
        <fullName evidence="3">Helix-turn-helix domain-containing protein</fullName>
    </submittedName>
</protein>
<organism evidence="3 4">
    <name type="scientific">Olsenella porci</name>
    <dbReference type="NCBI Taxonomy" id="2652279"/>
    <lineage>
        <taxon>Bacteria</taxon>
        <taxon>Bacillati</taxon>
        <taxon>Actinomycetota</taxon>
        <taxon>Coriobacteriia</taxon>
        <taxon>Coriobacteriales</taxon>
        <taxon>Atopobiaceae</taxon>
        <taxon>Olsenella</taxon>
    </lineage>
</organism>
<dbReference type="PANTHER" id="PTHR34475:SF1">
    <property type="entry name" value="CYTOSKELETON PROTEIN RODZ"/>
    <property type="match status" value="1"/>
</dbReference>
<feature type="region of interest" description="Disordered" evidence="1">
    <location>
        <begin position="81"/>
        <end position="280"/>
    </location>
</feature>
<feature type="transmembrane region" description="Helical" evidence="2">
    <location>
        <begin position="297"/>
        <end position="317"/>
    </location>
</feature>
<name>A0A6N7XPV0_9ACTN</name>
<dbReference type="Gene3D" id="1.10.260.40">
    <property type="entry name" value="lambda repressor-like DNA-binding domains"/>
    <property type="match status" value="1"/>
</dbReference>
<feature type="region of interest" description="Disordered" evidence="1">
    <location>
        <begin position="455"/>
        <end position="506"/>
    </location>
</feature>
<keyword evidence="2" id="KW-0812">Transmembrane</keyword>
<dbReference type="PANTHER" id="PTHR34475">
    <property type="match status" value="1"/>
</dbReference>
<gene>
    <name evidence="3" type="ORF">FYJ68_03075</name>
</gene>
<dbReference type="Pfam" id="PF13413">
    <property type="entry name" value="HTH_25"/>
    <property type="match status" value="1"/>
</dbReference>
<dbReference type="EMBL" id="VUNC01000002">
    <property type="protein sequence ID" value="MST72095.1"/>
    <property type="molecule type" value="Genomic_DNA"/>
</dbReference>
<keyword evidence="2" id="KW-1133">Transmembrane helix</keyword>